<proteinExistence type="predicted"/>
<dbReference type="AlphaFoldDB" id="A0A6I4U532"/>
<sequence length="72" mass="7526">MTAATFAAKAASLDGDVAFAERAFGVAIKALASGGKSLNAIGEFSAPAKRTLEFARPLYVTRVAVSWELARH</sequence>
<gene>
    <name evidence="1" type="ORF">GRI68_12945</name>
</gene>
<organism evidence="1 2">
    <name type="scientific">Alteriqipengyuania halimionae</name>
    <dbReference type="NCBI Taxonomy" id="1926630"/>
    <lineage>
        <taxon>Bacteria</taxon>
        <taxon>Pseudomonadati</taxon>
        <taxon>Pseudomonadota</taxon>
        <taxon>Alphaproteobacteria</taxon>
        <taxon>Sphingomonadales</taxon>
        <taxon>Erythrobacteraceae</taxon>
        <taxon>Alteriqipengyuania</taxon>
    </lineage>
</organism>
<evidence type="ECO:0000313" key="1">
    <source>
        <dbReference type="EMBL" id="MXP11088.1"/>
    </source>
</evidence>
<accession>A0A6I4U532</accession>
<comment type="caution">
    <text evidence="1">The sequence shown here is derived from an EMBL/GenBank/DDBJ whole genome shotgun (WGS) entry which is preliminary data.</text>
</comment>
<dbReference type="EMBL" id="WTYR01000001">
    <property type="protein sequence ID" value="MXP11088.1"/>
    <property type="molecule type" value="Genomic_DNA"/>
</dbReference>
<reference evidence="1 2" key="1">
    <citation type="submission" date="2019-12" db="EMBL/GenBank/DDBJ databases">
        <title>Genomic-based taxomic classification of the family Erythrobacteraceae.</title>
        <authorList>
            <person name="Xu L."/>
        </authorList>
    </citation>
    <scope>NUCLEOTIDE SEQUENCE [LARGE SCALE GENOMIC DNA]</scope>
    <source>
        <strain evidence="1 2">LMG 29519</strain>
    </source>
</reference>
<keyword evidence="2" id="KW-1185">Reference proteome</keyword>
<protein>
    <submittedName>
        <fullName evidence="1">Uncharacterized protein</fullName>
    </submittedName>
</protein>
<evidence type="ECO:0000313" key="2">
    <source>
        <dbReference type="Proteomes" id="UP000429229"/>
    </source>
</evidence>
<dbReference type="Proteomes" id="UP000429229">
    <property type="component" value="Unassembled WGS sequence"/>
</dbReference>
<name>A0A6I4U532_9SPHN</name>